<organism evidence="2 3">
    <name type="scientific">Ammoniphilus oxalaticus</name>
    <dbReference type="NCBI Taxonomy" id="66863"/>
    <lineage>
        <taxon>Bacteria</taxon>
        <taxon>Bacillati</taxon>
        <taxon>Bacillota</taxon>
        <taxon>Bacilli</taxon>
        <taxon>Bacillales</taxon>
        <taxon>Paenibacillaceae</taxon>
        <taxon>Aneurinibacillus group</taxon>
        <taxon>Ammoniphilus</taxon>
    </lineage>
</organism>
<sequence>MKNLKYGLLVSSFLMIGVSILLIYDAYRPRVGPIGNGPNETALWTNFIFFILFGIALFASSIYLFLTDDKRSSTNDRNKQDPRYLVIISIFFIFMVVRNSITIIQSSDSFMRMISVITIIPLSMVIGAFLREIFILRAERL</sequence>
<dbReference type="AlphaFoldDB" id="A0A419SNU0"/>
<keyword evidence="1" id="KW-0472">Membrane</keyword>
<proteinExistence type="predicted"/>
<protein>
    <submittedName>
        <fullName evidence="2">Uncharacterized protein</fullName>
    </submittedName>
</protein>
<dbReference type="EMBL" id="MCHY01000006">
    <property type="protein sequence ID" value="RKD25912.1"/>
    <property type="molecule type" value="Genomic_DNA"/>
</dbReference>
<feature type="transmembrane region" description="Helical" evidence="1">
    <location>
        <begin position="110"/>
        <end position="130"/>
    </location>
</feature>
<feature type="transmembrane region" description="Helical" evidence="1">
    <location>
        <begin position="7"/>
        <end position="27"/>
    </location>
</feature>
<keyword evidence="3" id="KW-1185">Reference proteome</keyword>
<evidence type="ECO:0000313" key="2">
    <source>
        <dbReference type="EMBL" id="RKD25912.1"/>
    </source>
</evidence>
<gene>
    <name evidence="2" type="ORF">BEP19_03000</name>
</gene>
<reference evidence="2 3" key="1">
    <citation type="submission" date="2016-08" db="EMBL/GenBank/DDBJ databases">
        <title>Novel Firmicute Genomes.</title>
        <authorList>
            <person name="Poppleton D.I."/>
            <person name="Gribaldo S."/>
        </authorList>
    </citation>
    <scope>NUCLEOTIDE SEQUENCE [LARGE SCALE GENOMIC DNA]</scope>
    <source>
        <strain evidence="2 3">RAOx-1</strain>
    </source>
</reference>
<feature type="transmembrane region" description="Helical" evidence="1">
    <location>
        <begin position="86"/>
        <end position="104"/>
    </location>
</feature>
<keyword evidence="1" id="KW-1133">Transmembrane helix</keyword>
<dbReference type="OrthoDB" id="2903273at2"/>
<evidence type="ECO:0000256" key="1">
    <source>
        <dbReference type="SAM" id="Phobius"/>
    </source>
</evidence>
<evidence type="ECO:0000313" key="3">
    <source>
        <dbReference type="Proteomes" id="UP000284219"/>
    </source>
</evidence>
<dbReference type="Proteomes" id="UP000284219">
    <property type="component" value="Unassembled WGS sequence"/>
</dbReference>
<dbReference type="RefSeq" id="WP_120188591.1">
    <property type="nucleotide sequence ID" value="NZ_MCHY01000006.1"/>
</dbReference>
<comment type="caution">
    <text evidence="2">The sequence shown here is derived from an EMBL/GenBank/DDBJ whole genome shotgun (WGS) entry which is preliminary data.</text>
</comment>
<name>A0A419SNU0_9BACL</name>
<keyword evidence="1" id="KW-0812">Transmembrane</keyword>
<feature type="transmembrane region" description="Helical" evidence="1">
    <location>
        <begin position="47"/>
        <end position="66"/>
    </location>
</feature>
<accession>A0A419SNU0</accession>